<gene>
    <name evidence="1" type="ORF">FXF65_03025</name>
</gene>
<evidence type="ECO:0008006" key="3">
    <source>
        <dbReference type="Google" id="ProtNLM"/>
    </source>
</evidence>
<dbReference type="InterPro" id="IPR006764">
    <property type="entry name" value="SAM_dep_MeTrfase_SAV2177_type"/>
</dbReference>
<comment type="caution">
    <text evidence="1">The sequence shown here is derived from an EMBL/GenBank/DDBJ whole genome shotgun (WGS) entry which is preliminary data.</text>
</comment>
<evidence type="ECO:0000313" key="2">
    <source>
        <dbReference type="Proteomes" id="UP000322634"/>
    </source>
</evidence>
<evidence type="ECO:0000313" key="1">
    <source>
        <dbReference type="EMBL" id="TYC18730.1"/>
    </source>
</evidence>
<dbReference type="Proteomes" id="UP000322634">
    <property type="component" value="Unassembled WGS sequence"/>
</dbReference>
<proteinExistence type="predicted"/>
<dbReference type="AlphaFoldDB" id="A0A5D0ULM5"/>
<dbReference type="InterPro" id="IPR029063">
    <property type="entry name" value="SAM-dependent_MTases_sf"/>
</dbReference>
<protein>
    <recommendedName>
        <fullName evidence="3">SAM-dependent methyltransferase</fullName>
    </recommendedName>
</protein>
<dbReference type="OrthoDB" id="3216820at2"/>
<dbReference type="SUPFAM" id="SSF53335">
    <property type="entry name" value="S-adenosyl-L-methionine-dependent methyltransferases"/>
    <property type="match status" value="1"/>
</dbReference>
<sequence>MSRLPVAGRESAGHWRCAGKFLRRRPVHARLTARARLPCCPSRDRRTCFIIRASQVAATEARPVSDTDQVPPGVDPDIPSPARMYDFYLGGTENFEVDRIAAAKVKMAMPEAEDAAWANRGFLQRAVRWLALHDIRQFIDVGAGLPTRNNTHDAAQVVAPEARVLYADNDPMVRAHAQKLLTGVNGTAFIQADFRDPEGLLAHPVTQETIDFTQPVALLVVALTHFVPDADDPWGVIRRYMDRLAPGSYLALSAGTHDRQAERAVSGLKDAYSKSSANVHTRSREEIARYFDGLEIVPPYKGAAPDLVYAGEWGAEDPEAADSDGSRWSYCAVARKPA</sequence>
<dbReference type="Gene3D" id="3.40.50.150">
    <property type="entry name" value="Vaccinia Virus protein VP39"/>
    <property type="match status" value="1"/>
</dbReference>
<reference evidence="1 2" key="1">
    <citation type="submission" date="2019-08" db="EMBL/GenBank/DDBJ databases">
        <title>Actinomadura sp. nov. CYP1-5 isolated from mountain soil.</title>
        <authorList>
            <person name="Songsumanus A."/>
            <person name="Kuncharoen N."/>
            <person name="Kudo T."/>
            <person name="Yuki M."/>
            <person name="Igarashi Y."/>
            <person name="Tanasupawat S."/>
        </authorList>
    </citation>
    <scope>NUCLEOTIDE SEQUENCE [LARGE SCALE GENOMIC DNA]</scope>
    <source>
        <strain evidence="1 2">GKU157</strain>
    </source>
</reference>
<name>A0A5D0ULM5_9ACTN</name>
<dbReference type="EMBL" id="VSFF01000001">
    <property type="protein sequence ID" value="TYC18730.1"/>
    <property type="molecule type" value="Genomic_DNA"/>
</dbReference>
<organism evidence="1 2">
    <name type="scientific">Actinomadura syzygii</name>
    <dbReference type="NCBI Taxonomy" id="1427538"/>
    <lineage>
        <taxon>Bacteria</taxon>
        <taxon>Bacillati</taxon>
        <taxon>Actinomycetota</taxon>
        <taxon>Actinomycetes</taxon>
        <taxon>Streptosporangiales</taxon>
        <taxon>Thermomonosporaceae</taxon>
        <taxon>Actinomadura</taxon>
    </lineage>
</organism>
<dbReference type="Pfam" id="PF04672">
    <property type="entry name" value="Methyltransf_19"/>
    <property type="match status" value="1"/>
</dbReference>
<accession>A0A5D0ULM5</accession>
<keyword evidence="2" id="KW-1185">Reference proteome</keyword>